<dbReference type="RefSeq" id="WP_379656588.1">
    <property type="nucleotide sequence ID" value="NZ_JBHTIV010000003.1"/>
</dbReference>
<dbReference type="InterPro" id="IPR014729">
    <property type="entry name" value="Rossmann-like_a/b/a_fold"/>
</dbReference>
<proteinExistence type="inferred from homology"/>
<keyword evidence="4" id="KW-1185">Reference proteome</keyword>
<dbReference type="PANTHER" id="PTHR46268:SF6">
    <property type="entry name" value="UNIVERSAL STRESS PROTEIN UP12"/>
    <property type="match status" value="1"/>
</dbReference>
<dbReference type="InterPro" id="IPR006016">
    <property type="entry name" value="UspA"/>
</dbReference>
<dbReference type="Proteomes" id="UP001597049">
    <property type="component" value="Unassembled WGS sequence"/>
</dbReference>
<comment type="similarity">
    <text evidence="1">Belongs to the universal stress protein A family.</text>
</comment>
<reference evidence="4" key="1">
    <citation type="journal article" date="2019" name="Int. J. Syst. Evol. Microbiol.">
        <title>The Global Catalogue of Microorganisms (GCM) 10K type strain sequencing project: providing services to taxonomists for standard genome sequencing and annotation.</title>
        <authorList>
            <consortium name="The Broad Institute Genomics Platform"/>
            <consortium name="The Broad Institute Genome Sequencing Center for Infectious Disease"/>
            <person name="Wu L."/>
            <person name="Ma J."/>
        </authorList>
    </citation>
    <scope>NUCLEOTIDE SEQUENCE [LARGE SCALE GENOMIC DNA]</scope>
    <source>
        <strain evidence="4">CCUG 56752</strain>
    </source>
</reference>
<dbReference type="CDD" id="cd00293">
    <property type="entry name" value="USP-like"/>
    <property type="match status" value="1"/>
</dbReference>
<dbReference type="PRINTS" id="PR01438">
    <property type="entry name" value="UNVRSLSTRESS"/>
</dbReference>
<dbReference type="Pfam" id="PF00582">
    <property type="entry name" value="Usp"/>
    <property type="match status" value="1"/>
</dbReference>
<protein>
    <submittedName>
        <fullName evidence="3">Universal stress protein</fullName>
    </submittedName>
</protein>
<organism evidence="3 4">
    <name type="scientific">Psychroflexus salinarum</name>
    <dbReference type="NCBI Taxonomy" id="546024"/>
    <lineage>
        <taxon>Bacteria</taxon>
        <taxon>Pseudomonadati</taxon>
        <taxon>Bacteroidota</taxon>
        <taxon>Flavobacteriia</taxon>
        <taxon>Flavobacteriales</taxon>
        <taxon>Flavobacteriaceae</taxon>
        <taxon>Psychroflexus</taxon>
    </lineage>
</organism>
<gene>
    <name evidence="3" type="ORF">ACFQ0R_01420</name>
</gene>
<accession>A0ABW3GM02</accession>
<dbReference type="Gene3D" id="3.40.50.620">
    <property type="entry name" value="HUPs"/>
    <property type="match status" value="2"/>
</dbReference>
<dbReference type="InterPro" id="IPR006015">
    <property type="entry name" value="Universal_stress_UspA"/>
</dbReference>
<feature type="domain" description="UspA" evidence="2">
    <location>
        <begin position="4"/>
        <end position="145"/>
    </location>
</feature>
<sequence length="283" mass="31745">MKTIHNILLLTDFSEVSESAAAYALKIGKKINSKVEILHLINTPVEWSKLPLEKEKLYPETKAEIGNAKAKLSAMSIDFSKQGVKTKESLIFNEGVENIPEHINADKYDLIIMGSHGSKGIKESVIGSNAQKILRRIKIPILVVKTPFSSDAFSRIVMASTFEKNQKPFFKQMLNFATDLEVGIDLLYINTPYNFRETQQIQQMLSSFCEECPENDCGKHHVDAFNEESGIQYFMENSEAGLFAIATSEKSQLSRLFSPSLSEAVINHLDIPVLVFHLETGSR</sequence>
<dbReference type="PANTHER" id="PTHR46268">
    <property type="entry name" value="STRESS RESPONSE PROTEIN NHAX"/>
    <property type="match status" value="1"/>
</dbReference>
<dbReference type="EMBL" id="JBHTIV010000003">
    <property type="protein sequence ID" value="MFD0931249.1"/>
    <property type="molecule type" value="Genomic_DNA"/>
</dbReference>
<evidence type="ECO:0000313" key="3">
    <source>
        <dbReference type="EMBL" id="MFD0931249.1"/>
    </source>
</evidence>
<comment type="caution">
    <text evidence="3">The sequence shown here is derived from an EMBL/GenBank/DDBJ whole genome shotgun (WGS) entry which is preliminary data.</text>
</comment>
<dbReference type="SUPFAM" id="SSF52402">
    <property type="entry name" value="Adenine nucleotide alpha hydrolases-like"/>
    <property type="match status" value="2"/>
</dbReference>
<name>A0ABW3GM02_9FLAO</name>
<evidence type="ECO:0000259" key="2">
    <source>
        <dbReference type="Pfam" id="PF00582"/>
    </source>
</evidence>
<evidence type="ECO:0000313" key="4">
    <source>
        <dbReference type="Proteomes" id="UP001597049"/>
    </source>
</evidence>
<evidence type="ECO:0000256" key="1">
    <source>
        <dbReference type="ARBA" id="ARBA00008791"/>
    </source>
</evidence>